<proteinExistence type="predicted"/>
<evidence type="ECO:0000313" key="1">
    <source>
        <dbReference type="EMBL" id="TFK62659.1"/>
    </source>
</evidence>
<evidence type="ECO:0000313" key="2">
    <source>
        <dbReference type="Proteomes" id="UP000308600"/>
    </source>
</evidence>
<organism evidence="1 2">
    <name type="scientific">Pluteus cervinus</name>
    <dbReference type="NCBI Taxonomy" id="181527"/>
    <lineage>
        <taxon>Eukaryota</taxon>
        <taxon>Fungi</taxon>
        <taxon>Dikarya</taxon>
        <taxon>Basidiomycota</taxon>
        <taxon>Agaricomycotina</taxon>
        <taxon>Agaricomycetes</taxon>
        <taxon>Agaricomycetidae</taxon>
        <taxon>Agaricales</taxon>
        <taxon>Pluteineae</taxon>
        <taxon>Pluteaceae</taxon>
        <taxon>Pluteus</taxon>
    </lineage>
</organism>
<reference evidence="1 2" key="1">
    <citation type="journal article" date="2019" name="Nat. Ecol. Evol.">
        <title>Megaphylogeny resolves global patterns of mushroom evolution.</title>
        <authorList>
            <person name="Varga T."/>
            <person name="Krizsan K."/>
            <person name="Foldi C."/>
            <person name="Dima B."/>
            <person name="Sanchez-Garcia M."/>
            <person name="Sanchez-Ramirez S."/>
            <person name="Szollosi G.J."/>
            <person name="Szarkandi J.G."/>
            <person name="Papp V."/>
            <person name="Albert L."/>
            <person name="Andreopoulos W."/>
            <person name="Angelini C."/>
            <person name="Antonin V."/>
            <person name="Barry K.W."/>
            <person name="Bougher N.L."/>
            <person name="Buchanan P."/>
            <person name="Buyck B."/>
            <person name="Bense V."/>
            <person name="Catcheside P."/>
            <person name="Chovatia M."/>
            <person name="Cooper J."/>
            <person name="Damon W."/>
            <person name="Desjardin D."/>
            <person name="Finy P."/>
            <person name="Geml J."/>
            <person name="Haridas S."/>
            <person name="Hughes K."/>
            <person name="Justo A."/>
            <person name="Karasinski D."/>
            <person name="Kautmanova I."/>
            <person name="Kiss B."/>
            <person name="Kocsube S."/>
            <person name="Kotiranta H."/>
            <person name="LaButti K.M."/>
            <person name="Lechner B.E."/>
            <person name="Liimatainen K."/>
            <person name="Lipzen A."/>
            <person name="Lukacs Z."/>
            <person name="Mihaltcheva S."/>
            <person name="Morgado L.N."/>
            <person name="Niskanen T."/>
            <person name="Noordeloos M.E."/>
            <person name="Ohm R.A."/>
            <person name="Ortiz-Santana B."/>
            <person name="Ovrebo C."/>
            <person name="Racz N."/>
            <person name="Riley R."/>
            <person name="Savchenko A."/>
            <person name="Shiryaev A."/>
            <person name="Soop K."/>
            <person name="Spirin V."/>
            <person name="Szebenyi C."/>
            <person name="Tomsovsky M."/>
            <person name="Tulloss R.E."/>
            <person name="Uehling J."/>
            <person name="Grigoriev I.V."/>
            <person name="Vagvolgyi C."/>
            <person name="Papp T."/>
            <person name="Martin F.M."/>
            <person name="Miettinen O."/>
            <person name="Hibbett D.S."/>
            <person name="Nagy L.G."/>
        </authorList>
    </citation>
    <scope>NUCLEOTIDE SEQUENCE [LARGE SCALE GENOMIC DNA]</scope>
    <source>
        <strain evidence="1 2">NL-1719</strain>
    </source>
</reference>
<gene>
    <name evidence="1" type="ORF">BDN72DRAFT_882499</name>
</gene>
<dbReference type="EMBL" id="ML208567">
    <property type="protein sequence ID" value="TFK62659.1"/>
    <property type="molecule type" value="Genomic_DNA"/>
</dbReference>
<protein>
    <submittedName>
        <fullName evidence="1">Uncharacterized protein</fullName>
    </submittedName>
</protein>
<dbReference type="Proteomes" id="UP000308600">
    <property type="component" value="Unassembled WGS sequence"/>
</dbReference>
<accession>A0ACD3ABF9</accession>
<keyword evidence="2" id="KW-1185">Reference proteome</keyword>
<name>A0ACD3ABF9_9AGAR</name>
<sequence>MFRLRCNEHRHTLFVALTMSTSSFSNSKNLISQLPSELLFQIYPYLSSASLYNLSKLSRHLHHTALDFLFRHHGIGDPYDGWITLYRVPREILPALHSALFLNKLDNYHVYLPSEVDDVLFDLRAIKATIERMGIKNGGGGCKNLKFFLNDIDMWISAGGVDFDATLARNHRKLRQLGQRIHQFFPAQIPADRAEGDISNNTHVGRSELEDEDLLSSRRLMWTRKVNVEKWRDAFLDVLEEGLENGCSQIGISGGARVVDAYCDSAGNYWFGDIKELDRVAKDAEGPQTQHLSTWAQFKSASRLLSRVFDWSPVKSEPEDQGEATAPALDVHEPGQFESSSPLETRCLLRVRPIRVVSNNQLATLNLDGSLLLEPPLLTWTINLLNNSPSLTSLSLHLQTLLPSSYARIFPLIFIPSLRELSFMDVNVSWKDLGAFLSRHGRSIVKLSISVTDGLDSLPTGGKGFEFEVGWESPVDELSMPMLEEMAMTPIYVVWMLNWEPDALEVEQTPLYQRFPSLNGIVLITDRHTRTYGVGFCRLARALHRIGRFIKSFKVNATDNPSMECPLKTLTFRCYHPISFQRFLEANAVPIPLDEFIDSDDSDTASTTSITRPDNSIRADPIVQILSSLDGITTLRFGAQWFDFTHQFVVLLPRFAKRFPDVEVLEVIEHQEHVLKKMRRKIGRKMLARPEGIKFKGEVGEIIGTCWRIPMKLKRDRTPEDV</sequence>